<feature type="transmembrane region" description="Helical" evidence="8">
    <location>
        <begin position="193"/>
        <end position="214"/>
    </location>
</feature>
<evidence type="ECO:0000256" key="4">
    <source>
        <dbReference type="ARBA" id="ARBA00015388"/>
    </source>
</evidence>
<feature type="transmembrane region" description="Helical" evidence="8">
    <location>
        <begin position="503"/>
        <end position="523"/>
    </location>
</feature>
<gene>
    <name evidence="10" type="ORF">O9K51_01502</name>
</gene>
<comment type="caution">
    <text evidence="10">The sequence shown here is derived from an EMBL/GenBank/DDBJ whole genome shotgun (WGS) entry which is preliminary data.</text>
</comment>
<keyword evidence="6 8" id="KW-1133">Transmembrane helix</keyword>
<feature type="compositionally biased region" description="Low complexity" evidence="9">
    <location>
        <begin position="19"/>
        <end position="71"/>
    </location>
</feature>
<organism evidence="10 11">
    <name type="scientific">Purpureocillium lavendulum</name>
    <dbReference type="NCBI Taxonomy" id="1247861"/>
    <lineage>
        <taxon>Eukaryota</taxon>
        <taxon>Fungi</taxon>
        <taxon>Dikarya</taxon>
        <taxon>Ascomycota</taxon>
        <taxon>Pezizomycotina</taxon>
        <taxon>Sordariomycetes</taxon>
        <taxon>Hypocreomycetidae</taxon>
        <taxon>Hypocreales</taxon>
        <taxon>Ophiocordycipitaceae</taxon>
        <taxon>Purpureocillium</taxon>
    </lineage>
</organism>
<evidence type="ECO:0000256" key="1">
    <source>
        <dbReference type="ARBA" id="ARBA00002957"/>
    </source>
</evidence>
<name>A0AB34G5E8_9HYPO</name>
<dbReference type="PANTHER" id="PTHR12385">
    <property type="entry name" value="CHOLINE TRANSPORTER-LIKE (SLC FAMILY 44)"/>
    <property type="match status" value="1"/>
</dbReference>
<keyword evidence="7 8" id="KW-0472">Membrane</keyword>
<dbReference type="Proteomes" id="UP001163105">
    <property type="component" value="Unassembled WGS sequence"/>
</dbReference>
<feature type="transmembrane region" description="Helical" evidence="8">
    <location>
        <begin position="364"/>
        <end position="385"/>
    </location>
</feature>
<dbReference type="InterPro" id="IPR007603">
    <property type="entry name" value="Choline_transptr-like"/>
</dbReference>
<feature type="transmembrane region" description="Helical" evidence="8">
    <location>
        <begin position="467"/>
        <end position="491"/>
    </location>
</feature>
<keyword evidence="11" id="KW-1185">Reference proteome</keyword>
<feature type="transmembrane region" description="Helical" evidence="8">
    <location>
        <begin position="405"/>
        <end position="425"/>
    </location>
</feature>
<comment type="similarity">
    <text evidence="3 8">Belongs to the CTL (choline transporter-like) family.</text>
</comment>
<reference evidence="10" key="1">
    <citation type="submission" date="2023-01" db="EMBL/GenBank/DDBJ databases">
        <title>The growth and conidiation of Purpureocillium lavendulum are regulated by nitrogen source and histone H3K14 acetylation.</title>
        <authorList>
            <person name="Tang P."/>
            <person name="Han J."/>
            <person name="Zhang C."/>
            <person name="Tang P."/>
            <person name="Qi F."/>
            <person name="Zhang K."/>
            <person name="Liang L."/>
        </authorList>
    </citation>
    <scope>NUCLEOTIDE SEQUENCE</scope>
    <source>
        <strain evidence="10">YMF1.00683</strain>
    </source>
</reference>
<dbReference type="Pfam" id="PF04515">
    <property type="entry name" value="Choline_transpo"/>
    <property type="match status" value="1"/>
</dbReference>
<keyword evidence="5 8" id="KW-0812">Transmembrane</keyword>
<proteinExistence type="inferred from homology"/>
<dbReference type="PANTHER" id="PTHR12385:SF4">
    <property type="entry name" value="PROTEIN PNS1"/>
    <property type="match status" value="1"/>
</dbReference>
<evidence type="ECO:0000256" key="6">
    <source>
        <dbReference type="ARBA" id="ARBA00022989"/>
    </source>
</evidence>
<feature type="transmembrane region" description="Helical" evidence="8">
    <location>
        <begin position="260"/>
        <end position="289"/>
    </location>
</feature>
<evidence type="ECO:0000313" key="10">
    <source>
        <dbReference type="EMBL" id="KAJ6446729.1"/>
    </source>
</evidence>
<comment type="subcellular location">
    <subcellularLocation>
        <location evidence="2 8">Cell membrane</location>
        <topology evidence="2 8">Multi-pass membrane protein</topology>
    </subcellularLocation>
</comment>
<dbReference type="EMBL" id="JAQHRD010000001">
    <property type="protein sequence ID" value="KAJ6446729.1"/>
    <property type="molecule type" value="Genomic_DNA"/>
</dbReference>
<comment type="function">
    <text evidence="1 8">Probably involved in transport through the plasma membrane.</text>
</comment>
<sequence>MGEADDYTNGGQQRGGPQYGQQYGQQQYGQQQQWQQQQQQQWQQPQQQQQDYYNNNNSNQGWNNQGYDQQQQPPPPHHNDAAYGAPPPYSFNPPQANDEKYGFDQAFKVEKPKYNDWWAGLLFLAAFAGFVVVSGIAIHGYVTGRSGSGIYQSNNNSFSLNANTVILFAFVLVVAFVLSWGYVWLARLFPKQFIWVTGILNICWALGTAIFYLYKKYWSAGIVFLVFALFTIFAFWTWIPRIPFSALMLKTAINVSKKYGHVYLVSLIGGLVATAFAAWFSVTMVAIYVKYEPSPQNPNCGADGSGCSKATLIGLMVYITFAMYWISEWLKNTIHTTISGVYGSWYFCVHNFPKNATRGAARRALTYSFGSISLGSLLVAIVQFLRQVCSVARDQVGGGGGIGDMIGYVIFCVINCLLSLLEWALQFLNRYAFCHIALYGKPYFQAAKDTWHMIKDRGIDALVNECLIGPVLSFGAMFIAFACALMAYLYLIFTKPAYNTDGGFTAVIVAFSYLIGFQIAHVFTTPLSSGIDAIFVASGWDPQVMINDHPELYQEMVRLFPKVQQAIQVR</sequence>
<dbReference type="GO" id="GO:0005886">
    <property type="term" value="C:plasma membrane"/>
    <property type="evidence" value="ECO:0007669"/>
    <property type="project" value="UniProtKB-SubCell"/>
</dbReference>
<evidence type="ECO:0000256" key="8">
    <source>
        <dbReference type="RuleBase" id="RU368066"/>
    </source>
</evidence>
<feature type="transmembrane region" description="Helical" evidence="8">
    <location>
        <begin position="162"/>
        <end position="186"/>
    </location>
</feature>
<dbReference type="AlphaFoldDB" id="A0AB34G5E8"/>
<feature type="transmembrane region" description="Helical" evidence="8">
    <location>
        <begin position="309"/>
        <end position="326"/>
    </location>
</feature>
<accession>A0AB34G5E8</accession>
<feature type="transmembrane region" description="Helical" evidence="8">
    <location>
        <begin position="117"/>
        <end position="142"/>
    </location>
</feature>
<evidence type="ECO:0000256" key="7">
    <source>
        <dbReference type="ARBA" id="ARBA00023136"/>
    </source>
</evidence>
<evidence type="ECO:0000256" key="9">
    <source>
        <dbReference type="SAM" id="MobiDB-lite"/>
    </source>
</evidence>
<evidence type="ECO:0000256" key="5">
    <source>
        <dbReference type="ARBA" id="ARBA00022692"/>
    </source>
</evidence>
<evidence type="ECO:0000256" key="3">
    <source>
        <dbReference type="ARBA" id="ARBA00007168"/>
    </source>
</evidence>
<dbReference type="GO" id="GO:0022857">
    <property type="term" value="F:transmembrane transporter activity"/>
    <property type="evidence" value="ECO:0007669"/>
    <property type="project" value="UniProtKB-UniRule"/>
</dbReference>
<protein>
    <recommendedName>
        <fullName evidence="4 8">Protein PNS1</fullName>
    </recommendedName>
</protein>
<evidence type="ECO:0000313" key="11">
    <source>
        <dbReference type="Proteomes" id="UP001163105"/>
    </source>
</evidence>
<feature type="transmembrane region" description="Helical" evidence="8">
    <location>
        <begin position="220"/>
        <end position="239"/>
    </location>
</feature>
<feature type="region of interest" description="Disordered" evidence="9">
    <location>
        <begin position="1"/>
        <end position="96"/>
    </location>
</feature>
<evidence type="ECO:0000256" key="2">
    <source>
        <dbReference type="ARBA" id="ARBA00004651"/>
    </source>
</evidence>